<comment type="cofactor">
    <cofactor evidence="1 11">
        <name>Zn(2+)</name>
        <dbReference type="ChEBI" id="CHEBI:29105"/>
    </cofactor>
</comment>
<feature type="transmembrane region" description="Helical" evidence="11">
    <location>
        <begin position="381"/>
        <end position="402"/>
    </location>
</feature>
<dbReference type="EMBL" id="CP001672">
    <property type="protein sequence ID" value="ACT48067.1"/>
    <property type="molecule type" value="Genomic_DNA"/>
</dbReference>
<dbReference type="AlphaFoldDB" id="C6WVW8"/>
<evidence type="ECO:0000256" key="1">
    <source>
        <dbReference type="ARBA" id="ARBA00001947"/>
    </source>
</evidence>
<reference evidence="13 14" key="2">
    <citation type="journal article" date="2011" name="J. Bacteriol.">
        <title>Genomes of three methylotrophs from a single niche uncover genetic and metabolic divergence of Methylophilaceae.</title>
        <authorList>
            <person name="Lapidus A."/>
            <person name="Clum A."/>
            <person name="Labutti K."/>
            <person name="Kaluzhnaya M.G."/>
            <person name="Lim S."/>
            <person name="Beck D.A."/>
            <person name="Glavina Del Rio T."/>
            <person name="Nolan M."/>
            <person name="Mavromatis K."/>
            <person name="Huntemann M."/>
            <person name="Lucas S."/>
            <person name="Lidstrom M.E."/>
            <person name="Ivanova N."/>
            <person name="Chistoserdova L."/>
        </authorList>
    </citation>
    <scope>NUCLEOTIDE SEQUENCE [LARGE SCALE GENOMIC DNA]</scope>
    <source>
        <strain evidence="14">JLW8 / ATCC BAA-1282 / DSM 17540</strain>
    </source>
</reference>
<evidence type="ECO:0000313" key="14">
    <source>
        <dbReference type="Proteomes" id="UP000002742"/>
    </source>
</evidence>
<evidence type="ECO:0000256" key="3">
    <source>
        <dbReference type="ARBA" id="ARBA00007931"/>
    </source>
</evidence>
<evidence type="ECO:0000256" key="9">
    <source>
        <dbReference type="ARBA" id="ARBA00023049"/>
    </source>
</evidence>
<dbReference type="InterPro" id="IPR008915">
    <property type="entry name" value="Peptidase_M50"/>
</dbReference>
<dbReference type="KEGG" id="mmb:Mmol_1161"/>
<evidence type="ECO:0000256" key="10">
    <source>
        <dbReference type="ARBA" id="ARBA00023136"/>
    </source>
</evidence>
<sequence>MLTTLAFILTIGIVVTVHEYGHFQVARWCGVKVLKFSIGFGHPLWSRKFGKDQTEYVIAAIPLGGYVKMFGEEPLSDATQASDQDMSRALNRQSLGKRMAIVLAGPVANLLLAILLYWVLFMAGVVGMKPVIGKLVDNSPAAMQQLQVGEVVQTINQQSVTSWQDVRWALLKESLKKADIEVQTITQQNEIKLYHLNVSNINLEDEKQDILEKIGFLVAMPAIPAEIGEVTAGSPAEKAGLKTKDLVLELNQIKVNDWEAFVKEIRSHPETPITLIVERNGQPIRLNITPELIEENGEKVGRIGAGFNTPQSELDKLFVTTHYSVAGAMLKAIDKTWDTAAFSLKMMGNMLIGNVSWKGMSGPVTIASYAGQSANMGIKAFIGFLALISISIGVLNLLPIPILDGGHFMYYMVEFFTGRPVSEAVMSIGQRIGVLILAFMMVLAFYNDINRLITG</sequence>
<keyword evidence="7 11" id="KW-0862">Zinc</keyword>
<keyword evidence="10 11" id="KW-0472">Membrane</keyword>
<dbReference type="InterPro" id="IPR004387">
    <property type="entry name" value="Pept_M50_Zn"/>
</dbReference>
<dbReference type="GO" id="GO:0006508">
    <property type="term" value="P:proteolysis"/>
    <property type="evidence" value="ECO:0007669"/>
    <property type="project" value="UniProtKB-KW"/>
</dbReference>
<keyword evidence="9 11" id="KW-0482">Metalloprotease</keyword>
<comment type="similarity">
    <text evidence="3 11">Belongs to the peptidase M50B family.</text>
</comment>
<gene>
    <name evidence="13" type="ordered locus">Mmol_1161</name>
</gene>
<dbReference type="HOGENOM" id="CLU_025778_0_1_4"/>
<dbReference type="InterPro" id="IPR001478">
    <property type="entry name" value="PDZ"/>
</dbReference>
<protein>
    <recommendedName>
        <fullName evidence="11">Zinc metalloprotease</fullName>
        <ecNumber evidence="11">3.4.24.-</ecNumber>
    </recommendedName>
</protein>
<dbReference type="STRING" id="583345.Mmol_1161"/>
<dbReference type="CDD" id="cd06163">
    <property type="entry name" value="S2P-M50_PDZ_RseP-like"/>
    <property type="match status" value="2"/>
</dbReference>
<dbReference type="Pfam" id="PF02163">
    <property type="entry name" value="Peptidase_M50"/>
    <property type="match status" value="1"/>
</dbReference>
<dbReference type="Proteomes" id="UP000002742">
    <property type="component" value="Chromosome"/>
</dbReference>
<name>C6WVW8_METML</name>
<evidence type="ECO:0000259" key="12">
    <source>
        <dbReference type="PROSITE" id="PS50106"/>
    </source>
</evidence>
<dbReference type="PANTHER" id="PTHR42837:SF2">
    <property type="entry name" value="MEMBRANE METALLOPROTEASE ARASP2, CHLOROPLASTIC-RELATED"/>
    <property type="match status" value="1"/>
</dbReference>
<feature type="domain" description="PDZ" evidence="12">
    <location>
        <begin position="200"/>
        <end position="292"/>
    </location>
</feature>
<evidence type="ECO:0000313" key="13">
    <source>
        <dbReference type="EMBL" id="ACT48067.1"/>
    </source>
</evidence>
<evidence type="ECO:0000256" key="6">
    <source>
        <dbReference type="ARBA" id="ARBA00022801"/>
    </source>
</evidence>
<dbReference type="EC" id="3.4.24.-" evidence="11"/>
<dbReference type="eggNOG" id="COG0750">
    <property type="taxonomic scope" value="Bacteria"/>
</dbReference>
<keyword evidence="5 11" id="KW-0812">Transmembrane</keyword>
<evidence type="ECO:0000256" key="11">
    <source>
        <dbReference type="RuleBase" id="RU362031"/>
    </source>
</evidence>
<dbReference type="RefSeq" id="WP_015832102.1">
    <property type="nucleotide sequence ID" value="NC_012968.1"/>
</dbReference>
<comment type="subcellular location">
    <subcellularLocation>
        <location evidence="2">Membrane</location>
        <topology evidence="2">Multi-pass membrane protein</topology>
    </subcellularLocation>
</comment>
<organism evidence="13 14">
    <name type="scientific">Methylotenera mobilis (strain JLW8 / ATCC BAA-1282 / DSM 17540)</name>
    <dbReference type="NCBI Taxonomy" id="583345"/>
    <lineage>
        <taxon>Bacteria</taxon>
        <taxon>Pseudomonadati</taxon>
        <taxon>Pseudomonadota</taxon>
        <taxon>Betaproteobacteria</taxon>
        <taxon>Nitrosomonadales</taxon>
        <taxon>Methylophilaceae</taxon>
        <taxon>Methylotenera</taxon>
    </lineage>
</organism>
<accession>C6WVW8</accession>
<dbReference type="InterPro" id="IPR036034">
    <property type="entry name" value="PDZ_sf"/>
</dbReference>
<dbReference type="Gene3D" id="2.30.42.10">
    <property type="match status" value="2"/>
</dbReference>
<feature type="transmembrane region" description="Helical" evidence="11">
    <location>
        <begin position="428"/>
        <end position="446"/>
    </location>
</feature>
<dbReference type="GO" id="GO:0016020">
    <property type="term" value="C:membrane"/>
    <property type="evidence" value="ECO:0007669"/>
    <property type="project" value="UniProtKB-SubCell"/>
</dbReference>
<dbReference type="Pfam" id="PF17820">
    <property type="entry name" value="PDZ_6"/>
    <property type="match status" value="1"/>
</dbReference>
<dbReference type="GO" id="GO:0046872">
    <property type="term" value="F:metal ion binding"/>
    <property type="evidence" value="ECO:0007669"/>
    <property type="project" value="UniProtKB-KW"/>
</dbReference>
<dbReference type="GO" id="GO:0004222">
    <property type="term" value="F:metalloendopeptidase activity"/>
    <property type="evidence" value="ECO:0007669"/>
    <property type="project" value="InterPro"/>
</dbReference>
<keyword evidence="14" id="KW-1185">Reference proteome</keyword>
<dbReference type="OrthoDB" id="9782003at2"/>
<dbReference type="NCBIfam" id="TIGR00054">
    <property type="entry name" value="RIP metalloprotease RseP"/>
    <property type="match status" value="1"/>
</dbReference>
<dbReference type="CDD" id="cd23081">
    <property type="entry name" value="cpPDZ_EcRseP-like"/>
    <property type="match status" value="1"/>
</dbReference>
<evidence type="ECO:0000256" key="2">
    <source>
        <dbReference type="ARBA" id="ARBA00004141"/>
    </source>
</evidence>
<evidence type="ECO:0000256" key="7">
    <source>
        <dbReference type="ARBA" id="ARBA00022833"/>
    </source>
</evidence>
<feature type="transmembrane region" description="Helical" evidence="11">
    <location>
        <begin position="99"/>
        <end position="120"/>
    </location>
</feature>
<reference evidence="14" key="1">
    <citation type="submission" date="2009-07" db="EMBL/GenBank/DDBJ databases">
        <title>Complete sequence of Methylotenera mobilis JLW8.</title>
        <authorList>
            <consortium name="US DOE Joint Genome Institute"/>
            <person name="Lucas S."/>
            <person name="Copeland A."/>
            <person name="Lapidus A."/>
            <person name="Glavina del Rio T."/>
            <person name="Tice H."/>
            <person name="Bruce D."/>
            <person name="Goodwin L."/>
            <person name="Pitluck S."/>
            <person name="LaButti K.M."/>
            <person name="Clum A."/>
            <person name="Larimer F."/>
            <person name="Land M."/>
            <person name="Hauser L."/>
            <person name="Kyrpides N."/>
            <person name="Mikhailova N."/>
            <person name="Kayluzhnaya M."/>
            <person name="Chistoserdova L."/>
        </authorList>
    </citation>
    <scope>NUCLEOTIDE SEQUENCE [LARGE SCALE GENOMIC DNA]</scope>
    <source>
        <strain evidence="14">JLW8 / ATCC BAA-1282 / DSM 17540</strain>
    </source>
</reference>
<evidence type="ECO:0000256" key="8">
    <source>
        <dbReference type="ARBA" id="ARBA00022989"/>
    </source>
</evidence>
<proteinExistence type="inferred from homology"/>
<dbReference type="SUPFAM" id="SSF50156">
    <property type="entry name" value="PDZ domain-like"/>
    <property type="match status" value="2"/>
</dbReference>
<evidence type="ECO:0000256" key="5">
    <source>
        <dbReference type="ARBA" id="ARBA00022692"/>
    </source>
</evidence>
<keyword evidence="11" id="KW-0479">Metal-binding</keyword>
<dbReference type="InterPro" id="IPR041489">
    <property type="entry name" value="PDZ_6"/>
</dbReference>
<dbReference type="PANTHER" id="PTHR42837">
    <property type="entry name" value="REGULATOR OF SIGMA-E PROTEASE RSEP"/>
    <property type="match status" value="1"/>
</dbReference>
<keyword evidence="8 11" id="KW-1133">Transmembrane helix</keyword>
<evidence type="ECO:0000256" key="4">
    <source>
        <dbReference type="ARBA" id="ARBA00022670"/>
    </source>
</evidence>
<dbReference type="SMART" id="SM00228">
    <property type="entry name" value="PDZ"/>
    <property type="match status" value="2"/>
</dbReference>
<keyword evidence="4 13" id="KW-0645">Protease</keyword>
<dbReference type="PROSITE" id="PS50106">
    <property type="entry name" value="PDZ"/>
    <property type="match status" value="1"/>
</dbReference>
<keyword evidence="6 11" id="KW-0378">Hydrolase</keyword>